<dbReference type="EMBL" id="BX571859">
    <property type="protein sequence ID" value="CAE12556.1"/>
    <property type="molecule type" value="Genomic_DNA"/>
</dbReference>
<dbReference type="PANTHER" id="PTHR33420">
    <property type="entry name" value="FIMBRIAL SUBUNIT ELFA-RELATED"/>
    <property type="match status" value="1"/>
</dbReference>
<dbReference type="Gene3D" id="2.60.40.1090">
    <property type="entry name" value="Fimbrial-type adhesion domain"/>
    <property type="match status" value="1"/>
</dbReference>
<sequence length="201" mass="21209">MKRQILKISVVAALVLGAASAANAANNAIVNVTGSIVTATCDVTNPGSNGTVDTGNHIKTAFTAPPDGKFPGAGISKFINDSERHFTIGLADCSSDNKDASKVKLYVTGNTLEGSGGYLFNKDINKQAGIVLSYLENNVLTPIKSESTVAMIVPNVKKDNKEEPDIKNSYAEFVVYIATKSTDAPGNQRITAPITFSYAYD</sequence>
<organism evidence="6 7">
    <name type="scientific">Photorhabdus laumondii subsp. laumondii (strain DSM 15139 / CIP 105565 / TT01)</name>
    <name type="common">Photorhabdus luminescens subsp. laumondii</name>
    <dbReference type="NCBI Taxonomy" id="243265"/>
    <lineage>
        <taxon>Bacteria</taxon>
        <taxon>Pseudomonadati</taxon>
        <taxon>Pseudomonadota</taxon>
        <taxon>Gammaproteobacteria</taxon>
        <taxon>Enterobacterales</taxon>
        <taxon>Morganellaceae</taxon>
        <taxon>Photorhabdus</taxon>
    </lineage>
</organism>
<dbReference type="KEGG" id="plu:plu0261"/>
<evidence type="ECO:0000256" key="3">
    <source>
        <dbReference type="ARBA" id="ARBA00022729"/>
    </source>
</evidence>
<dbReference type="InterPro" id="IPR050263">
    <property type="entry name" value="Bact_Fimbrial_Adh_Pro"/>
</dbReference>
<dbReference type="PANTHER" id="PTHR33420:SF3">
    <property type="entry name" value="FIMBRIAL SUBUNIT ELFA"/>
    <property type="match status" value="1"/>
</dbReference>
<accession>Q7N9Q3</accession>
<dbReference type="InterPro" id="IPR008966">
    <property type="entry name" value="Adhesion_dom_sf"/>
</dbReference>
<feature type="signal peptide" evidence="5">
    <location>
        <begin position="1"/>
        <end position="24"/>
    </location>
</feature>
<dbReference type="RefSeq" id="WP_011144660.1">
    <property type="nucleotide sequence ID" value="NC_005126.1"/>
</dbReference>
<feature type="chain" id="PRO_5004290400" evidence="5">
    <location>
        <begin position="25"/>
        <end position="201"/>
    </location>
</feature>
<keyword evidence="7" id="KW-1185">Reference proteome</keyword>
<reference evidence="7" key="1">
    <citation type="journal article" date="2003" name="Nat. Biotechnol.">
        <title>The genome sequence of the entomopathogenic bacterium Photorhabdus luminescens.</title>
        <authorList>
            <person name="Duchaud E."/>
            <person name="Rusniok C."/>
            <person name="Frangeul L."/>
            <person name="Buchrieser C."/>
            <person name="Givaudan A."/>
            <person name="Taourit S."/>
            <person name="Bocs S."/>
            <person name="Boursaux-Eude C."/>
            <person name="Chandler M."/>
            <person name="Charles J.-F."/>
            <person name="Dassa E."/>
            <person name="Derose R."/>
            <person name="Derzelle S."/>
            <person name="Freyssinet G."/>
            <person name="Gaudriault S."/>
            <person name="Medigue C."/>
            <person name="Lanois A."/>
            <person name="Powell K."/>
            <person name="Siguier P."/>
            <person name="Vincent R."/>
            <person name="Wingate V."/>
            <person name="Zouine M."/>
            <person name="Glaser P."/>
            <person name="Boemare N."/>
            <person name="Danchin A."/>
            <person name="Kunst F."/>
        </authorList>
    </citation>
    <scope>NUCLEOTIDE SEQUENCE [LARGE SCALE GENOMIC DNA]</scope>
    <source>
        <strain evidence="7">DSM 15139 / CIP 105565 / TT01</strain>
    </source>
</reference>
<dbReference type="OrthoDB" id="6466793at2"/>
<evidence type="ECO:0000313" key="7">
    <source>
        <dbReference type="Proteomes" id="UP000002514"/>
    </source>
</evidence>
<evidence type="ECO:0000256" key="4">
    <source>
        <dbReference type="ARBA" id="ARBA00023263"/>
    </source>
</evidence>
<dbReference type="Proteomes" id="UP000002514">
    <property type="component" value="Chromosome"/>
</dbReference>
<dbReference type="STRING" id="243265.plu0261"/>
<evidence type="ECO:0000256" key="1">
    <source>
        <dbReference type="ARBA" id="ARBA00004561"/>
    </source>
</evidence>
<dbReference type="AlphaFoldDB" id="Q7N9Q3"/>
<protein>
    <submittedName>
        <fullName evidence="6">Photorhabdus luminescens subsp. laumondii TTO1 complete genome segment 1/17</fullName>
    </submittedName>
</protein>
<evidence type="ECO:0000313" key="6">
    <source>
        <dbReference type="EMBL" id="CAE12556.1"/>
    </source>
</evidence>
<proteinExistence type="inferred from homology"/>
<dbReference type="GO" id="GO:0043709">
    <property type="term" value="P:cell adhesion involved in single-species biofilm formation"/>
    <property type="evidence" value="ECO:0007669"/>
    <property type="project" value="TreeGrafter"/>
</dbReference>
<dbReference type="InterPro" id="IPR036937">
    <property type="entry name" value="Adhesion_dom_fimbrial_sf"/>
</dbReference>
<dbReference type="GeneID" id="48846556"/>
<comment type="similarity">
    <text evidence="2">Belongs to the fimbrial protein family.</text>
</comment>
<dbReference type="HOGENOM" id="CLU_1359340_0_0_6"/>
<dbReference type="SUPFAM" id="SSF49401">
    <property type="entry name" value="Bacterial adhesins"/>
    <property type="match status" value="1"/>
</dbReference>
<keyword evidence="3 5" id="KW-0732">Signal</keyword>
<evidence type="ECO:0000256" key="5">
    <source>
        <dbReference type="SAM" id="SignalP"/>
    </source>
</evidence>
<dbReference type="GO" id="GO:0009289">
    <property type="term" value="C:pilus"/>
    <property type="evidence" value="ECO:0007669"/>
    <property type="project" value="UniProtKB-SubCell"/>
</dbReference>
<evidence type="ECO:0000256" key="2">
    <source>
        <dbReference type="ARBA" id="ARBA00006671"/>
    </source>
</evidence>
<keyword evidence="4" id="KW-0281">Fimbrium</keyword>
<dbReference type="eggNOG" id="COG3539">
    <property type="taxonomic scope" value="Bacteria"/>
</dbReference>
<gene>
    <name evidence="6" type="ordered locus">plu0261</name>
</gene>
<comment type="subcellular location">
    <subcellularLocation>
        <location evidence="1">Fimbrium</location>
    </subcellularLocation>
</comment>
<name>Q7N9Q3_PHOLL</name>